<dbReference type="Gene3D" id="1.20.141.10">
    <property type="entry name" value="Chitosanase, subunit A, domain 1"/>
    <property type="match status" value="1"/>
</dbReference>
<evidence type="ECO:0000313" key="4">
    <source>
        <dbReference type="Proteomes" id="UP000199514"/>
    </source>
</evidence>
<evidence type="ECO:0000259" key="2">
    <source>
        <dbReference type="Pfam" id="PF09374"/>
    </source>
</evidence>
<accession>A0A1I1M5I6</accession>
<dbReference type="Pfam" id="PF05838">
    <property type="entry name" value="Glyco_hydro_108"/>
    <property type="match status" value="1"/>
</dbReference>
<dbReference type="EMBL" id="FOLE01000010">
    <property type="protein sequence ID" value="SFC80699.1"/>
    <property type="molecule type" value="Genomic_DNA"/>
</dbReference>
<gene>
    <name evidence="3" type="ORF">SAMN05421780_11040</name>
</gene>
<dbReference type="SUPFAM" id="SSF53955">
    <property type="entry name" value="Lysozyme-like"/>
    <property type="match status" value="1"/>
</dbReference>
<dbReference type="InterPro" id="IPR008565">
    <property type="entry name" value="TtsA-like_GH18_dom"/>
</dbReference>
<dbReference type="Pfam" id="PF09374">
    <property type="entry name" value="PG_binding_3"/>
    <property type="match status" value="1"/>
</dbReference>
<feature type="domain" description="TtsA-like Glycoside hydrolase family 108" evidence="1">
    <location>
        <begin position="8"/>
        <end position="100"/>
    </location>
</feature>
<dbReference type="InterPro" id="IPR018537">
    <property type="entry name" value="Peptidoglycan-bd_3"/>
</dbReference>
<feature type="domain" description="Peptidoglycan binding" evidence="2">
    <location>
        <begin position="104"/>
        <end position="169"/>
    </location>
</feature>
<evidence type="ECO:0000259" key="1">
    <source>
        <dbReference type="Pfam" id="PF05838"/>
    </source>
</evidence>
<dbReference type="OrthoDB" id="672438at2"/>
<dbReference type="RefSeq" id="WP_091514969.1">
    <property type="nucleotide sequence ID" value="NZ_FOLE01000010.1"/>
</dbReference>
<name>A0A1I1M5I6_9BACT</name>
<dbReference type="AlphaFoldDB" id="A0A1I1M5I6"/>
<sequence>MANHVLAFQKTLKWEGGFQNLPNDTANYCDGKLIGTNMGVSAIGYKQYFGRCPTVAEIKAISQETAANIFKKNYWDKVKGDQIKNQSVAELLADWAWGSGPVTAVRKAQQALGLTADGVIGQKTLAALNAKDSANTFVVLHKAREEHFRAIAQASASKAGFLDGWLNRLNDFVYSPDGKKPQPQ</sequence>
<evidence type="ECO:0000313" key="3">
    <source>
        <dbReference type="EMBL" id="SFC80699.1"/>
    </source>
</evidence>
<dbReference type="STRING" id="927664.SAMN05421780_11040"/>
<reference evidence="3 4" key="1">
    <citation type="submission" date="2016-10" db="EMBL/GenBank/DDBJ databases">
        <authorList>
            <person name="de Groot N.N."/>
        </authorList>
    </citation>
    <scope>NUCLEOTIDE SEQUENCE [LARGE SCALE GENOMIC DNA]</scope>
    <source>
        <strain evidence="3 4">DSM 6793</strain>
    </source>
</reference>
<proteinExistence type="predicted"/>
<protein>
    <submittedName>
        <fullName evidence="3">Predicted Peptidoglycan domain-containing protein</fullName>
    </submittedName>
</protein>
<keyword evidence="4" id="KW-1185">Reference proteome</keyword>
<organism evidence="3 4">
    <name type="scientific">Flexibacter flexilis DSM 6793</name>
    <dbReference type="NCBI Taxonomy" id="927664"/>
    <lineage>
        <taxon>Bacteria</taxon>
        <taxon>Pseudomonadati</taxon>
        <taxon>Bacteroidota</taxon>
        <taxon>Cytophagia</taxon>
        <taxon>Cytophagales</taxon>
        <taxon>Flexibacteraceae</taxon>
        <taxon>Flexibacter</taxon>
    </lineage>
</organism>
<dbReference type="Proteomes" id="UP000199514">
    <property type="component" value="Unassembled WGS sequence"/>
</dbReference>
<dbReference type="InterPro" id="IPR023346">
    <property type="entry name" value="Lysozyme-like_dom_sf"/>
</dbReference>